<proteinExistence type="predicted"/>
<feature type="compositionally biased region" description="Low complexity" evidence="1">
    <location>
        <begin position="111"/>
        <end position="121"/>
    </location>
</feature>
<evidence type="ECO:0000313" key="3">
    <source>
        <dbReference type="Proteomes" id="UP001153714"/>
    </source>
</evidence>
<evidence type="ECO:0000256" key="1">
    <source>
        <dbReference type="SAM" id="MobiDB-lite"/>
    </source>
</evidence>
<keyword evidence="3" id="KW-1185">Reference proteome</keyword>
<sequence length="746" mass="85392">MQDESVQCCCTDANTNDTCCKESSSDSEVDNKSLKRCQSPMVVISVYPMQNGENVKVLKKPPIDKKTLWAERSLNINNNNEDQQNNNINKITRESRSANKNPRRFFANKNPGRSRSRSPSPQKEYQIRSNDNDKRVLKSKIDRKISPMRETTVTSNWDNRQVKINQDKLKRNKDRNKTWTRYEKWRINEHKSTNTDYNVTKKLLVENYTKHLTAFMQNNKIKNECTCTRSNDSNVQVNIDGSDQCYDVTLCQGKHITDLKVRKTKKRAADAKGTDKINDSEKNETSSLKNLLLIPECESNGRSISQALSAENQQRNEDTFPRIRIRDSLEIKHSDNNSKTSTKISNNQLKRCACSDITIKSSNSIKARNTTLSRLPKMKCACKLSVSKRLEYCKYLNNRTYQQNQDTSPQTESNQKNMQCECSLSTQISSADKKDVQCECNISVSSFHSNKVIEASKKSGYNNDNKATQYEDTPVQHTSWYQQLILNRNIQVFLQVEQFSKQKPIILSRKQYDKVKRTIENTLSNKSKRNKCICKSSLLSLGEVRRKSKRQKSILDNKEVETQLYGGSSESKTDNSSVKNTKQENTYLLLTREQNTNEKDEETPRQVASKVEFRISSLSYTKYVAFSSTNVEVGSTGSAFDDRPSLSLHTIFKGRRKCTSPNLGTSMCSLNSEEDTGELKSKNHQPINEPKIKKPFLRRLMSCLVMRSARLTEMNAKIKAATRPSNKPSIDSSFDSYHISSSFCVS</sequence>
<gene>
    <name evidence="2" type="ORF">DIATSA_LOCUS9104</name>
</gene>
<accession>A0A9N9R6Z5</accession>
<feature type="region of interest" description="Disordered" evidence="1">
    <location>
        <begin position="75"/>
        <end position="159"/>
    </location>
</feature>
<feature type="compositionally biased region" description="Polar residues" evidence="1">
    <location>
        <begin position="565"/>
        <end position="584"/>
    </location>
</feature>
<protein>
    <submittedName>
        <fullName evidence="2">Uncharacterized protein</fullName>
    </submittedName>
</protein>
<evidence type="ECO:0000313" key="2">
    <source>
        <dbReference type="EMBL" id="CAG9791494.1"/>
    </source>
</evidence>
<reference evidence="2" key="2">
    <citation type="submission" date="2022-10" db="EMBL/GenBank/DDBJ databases">
        <authorList>
            <consortium name="ENA_rothamsted_submissions"/>
            <consortium name="culmorum"/>
            <person name="King R."/>
        </authorList>
    </citation>
    <scope>NUCLEOTIDE SEQUENCE</scope>
</reference>
<dbReference type="EMBL" id="OU893334">
    <property type="protein sequence ID" value="CAG9791494.1"/>
    <property type="molecule type" value="Genomic_DNA"/>
</dbReference>
<organism evidence="2 3">
    <name type="scientific">Diatraea saccharalis</name>
    <name type="common">sugarcane borer</name>
    <dbReference type="NCBI Taxonomy" id="40085"/>
    <lineage>
        <taxon>Eukaryota</taxon>
        <taxon>Metazoa</taxon>
        <taxon>Ecdysozoa</taxon>
        <taxon>Arthropoda</taxon>
        <taxon>Hexapoda</taxon>
        <taxon>Insecta</taxon>
        <taxon>Pterygota</taxon>
        <taxon>Neoptera</taxon>
        <taxon>Endopterygota</taxon>
        <taxon>Lepidoptera</taxon>
        <taxon>Glossata</taxon>
        <taxon>Ditrysia</taxon>
        <taxon>Pyraloidea</taxon>
        <taxon>Crambidae</taxon>
        <taxon>Crambinae</taxon>
        <taxon>Diatraea</taxon>
    </lineage>
</organism>
<dbReference type="AlphaFoldDB" id="A0A9N9R6Z5"/>
<dbReference type="Proteomes" id="UP001153714">
    <property type="component" value="Chromosome 3"/>
</dbReference>
<dbReference type="OrthoDB" id="444135at2759"/>
<reference evidence="2" key="1">
    <citation type="submission" date="2021-12" db="EMBL/GenBank/DDBJ databases">
        <authorList>
            <person name="King R."/>
        </authorList>
    </citation>
    <scope>NUCLEOTIDE SEQUENCE</scope>
</reference>
<feature type="compositionally biased region" description="Polar residues" evidence="1">
    <location>
        <begin position="149"/>
        <end position="159"/>
    </location>
</feature>
<feature type="region of interest" description="Disordered" evidence="1">
    <location>
        <begin position="564"/>
        <end position="584"/>
    </location>
</feature>
<feature type="compositionally biased region" description="Basic and acidic residues" evidence="1">
    <location>
        <begin position="130"/>
        <end position="147"/>
    </location>
</feature>
<feature type="compositionally biased region" description="Low complexity" evidence="1">
    <location>
        <begin position="75"/>
        <end position="89"/>
    </location>
</feature>
<name>A0A9N9R6Z5_9NEOP</name>